<dbReference type="Proteomes" id="UP000215914">
    <property type="component" value="Chromosome 12"/>
</dbReference>
<dbReference type="EMBL" id="CM007901">
    <property type="protein sequence ID" value="OTG03675.1"/>
    <property type="molecule type" value="Genomic_DNA"/>
</dbReference>
<reference evidence="3" key="2">
    <citation type="submission" date="2017-02" db="EMBL/GenBank/DDBJ databases">
        <title>Sunflower complete genome.</title>
        <authorList>
            <person name="Langlade N."/>
            <person name="Munos S."/>
        </authorList>
    </citation>
    <scope>NUCLEOTIDE SEQUENCE [LARGE SCALE GENOMIC DNA]</scope>
    <source>
        <tissue evidence="3">Leaves</tissue>
    </source>
</reference>
<reference evidence="2" key="3">
    <citation type="submission" date="2020-06" db="EMBL/GenBank/DDBJ databases">
        <title>Helianthus annuus Genome sequencing and assembly Release 2.</title>
        <authorList>
            <person name="Gouzy J."/>
            <person name="Langlade N."/>
            <person name="Munos S."/>
        </authorList>
    </citation>
    <scope>NUCLEOTIDE SEQUENCE</scope>
    <source>
        <tissue evidence="2">Leaves</tissue>
    </source>
</reference>
<keyword evidence="1" id="KW-1133">Transmembrane helix</keyword>
<evidence type="ECO:0000313" key="2">
    <source>
        <dbReference type="EMBL" id="KAF5776175.1"/>
    </source>
</evidence>
<dbReference type="EMBL" id="MNCJ02000327">
    <property type="protein sequence ID" value="KAF5776175.1"/>
    <property type="molecule type" value="Genomic_DNA"/>
</dbReference>
<dbReference type="InParanoid" id="A0A251SXT4"/>
<sequence>MFTVSGFRSLEPRVSDFGSVLIKTTWCLGSVHFLDPILVRFRSTQLWFGSTSQHRSALIRVSLGLSSSAGLSAARFNPVRLGITQLSENGGNFVRYQAKVAAKRMLLNMAPSKGCVWLWVQQWCSLTVYCCTACFYFGYRS</sequence>
<keyword evidence="1" id="KW-0812">Transmembrane</keyword>
<name>A0A251SXT4_HELAN</name>
<evidence type="ECO:0000256" key="1">
    <source>
        <dbReference type="SAM" id="Phobius"/>
    </source>
</evidence>
<proteinExistence type="predicted"/>
<dbReference type="Gramene" id="mRNA:HanXRQr2_Chr12g0521351">
    <property type="protein sequence ID" value="mRNA:HanXRQr2_Chr12g0521351"/>
    <property type="gene ID" value="HanXRQr2_Chr12g0521351"/>
</dbReference>
<organism evidence="3 4">
    <name type="scientific">Helianthus annuus</name>
    <name type="common">Common sunflower</name>
    <dbReference type="NCBI Taxonomy" id="4232"/>
    <lineage>
        <taxon>Eukaryota</taxon>
        <taxon>Viridiplantae</taxon>
        <taxon>Streptophyta</taxon>
        <taxon>Embryophyta</taxon>
        <taxon>Tracheophyta</taxon>
        <taxon>Spermatophyta</taxon>
        <taxon>Magnoliopsida</taxon>
        <taxon>eudicotyledons</taxon>
        <taxon>Gunneridae</taxon>
        <taxon>Pentapetalae</taxon>
        <taxon>asterids</taxon>
        <taxon>campanulids</taxon>
        <taxon>Asterales</taxon>
        <taxon>Asteraceae</taxon>
        <taxon>Asteroideae</taxon>
        <taxon>Heliantheae alliance</taxon>
        <taxon>Heliantheae</taxon>
        <taxon>Helianthus</taxon>
    </lineage>
</organism>
<reference evidence="2 4" key="1">
    <citation type="journal article" date="2017" name="Nature">
        <title>The sunflower genome provides insights into oil metabolism, flowering and Asterid evolution.</title>
        <authorList>
            <person name="Badouin H."/>
            <person name="Gouzy J."/>
            <person name="Grassa C.J."/>
            <person name="Murat F."/>
            <person name="Staton S.E."/>
            <person name="Cottret L."/>
            <person name="Lelandais-Briere C."/>
            <person name="Owens G.L."/>
            <person name="Carrere S."/>
            <person name="Mayjonade B."/>
            <person name="Legrand L."/>
            <person name="Gill N."/>
            <person name="Kane N.C."/>
            <person name="Bowers J.E."/>
            <person name="Hubner S."/>
            <person name="Bellec A."/>
            <person name="Berard A."/>
            <person name="Berges H."/>
            <person name="Blanchet N."/>
            <person name="Boniface M.C."/>
            <person name="Brunel D."/>
            <person name="Catrice O."/>
            <person name="Chaidir N."/>
            <person name="Claudel C."/>
            <person name="Donnadieu C."/>
            <person name="Faraut T."/>
            <person name="Fievet G."/>
            <person name="Helmstetter N."/>
            <person name="King M."/>
            <person name="Knapp S.J."/>
            <person name="Lai Z."/>
            <person name="Le Paslier M.C."/>
            <person name="Lippi Y."/>
            <person name="Lorenzon L."/>
            <person name="Mandel J.R."/>
            <person name="Marage G."/>
            <person name="Marchand G."/>
            <person name="Marquand E."/>
            <person name="Bret-Mestries E."/>
            <person name="Morien E."/>
            <person name="Nambeesan S."/>
            <person name="Nguyen T."/>
            <person name="Pegot-Espagnet P."/>
            <person name="Pouilly N."/>
            <person name="Raftis F."/>
            <person name="Sallet E."/>
            <person name="Schiex T."/>
            <person name="Thomas J."/>
            <person name="Vandecasteele C."/>
            <person name="Vares D."/>
            <person name="Vear F."/>
            <person name="Vautrin S."/>
            <person name="Crespi M."/>
            <person name="Mangin B."/>
            <person name="Burke J.M."/>
            <person name="Salse J."/>
            <person name="Munos S."/>
            <person name="Vincourt P."/>
            <person name="Rieseberg L.H."/>
            <person name="Langlade N.B."/>
        </authorList>
    </citation>
    <scope>NUCLEOTIDE SEQUENCE [LARGE SCALE GENOMIC DNA]</scope>
    <source>
        <strain evidence="4">cv. SF193</strain>
        <tissue evidence="2">Leaves</tissue>
    </source>
</reference>
<accession>A0A251SXT4</accession>
<feature type="transmembrane region" description="Helical" evidence="1">
    <location>
        <begin position="116"/>
        <end position="139"/>
    </location>
</feature>
<evidence type="ECO:0000313" key="4">
    <source>
        <dbReference type="Proteomes" id="UP000215914"/>
    </source>
</evidence>
<evidence type="ECO:0000313" key="3">
    <source>
        <dbReference type="EMBL" id="OTG03675.1"/>
    </source>
</evidence>
<gene>
    <name evidence="3" type="ORF">HannXRQ_Chr12g0354021</name>
    <name evidence="2" type="ORF">HanXRQr2_Chr12g0521351</name>
</gene>
<protein>
    <submittedName>
        <fullName evidence="3">Uncharacterized protein</fullName>
    </submittedName>
</protein>
<keyword evidence="4" id="KW-1185">Reference proteome</keyword>
<keyword evidence="1" id="KW-0472">Membrane</keyword>
<dbReference type="AlphaFoldDB" id="A0A251SXT4"/>